<evidence type="ECO:0000313" key="1">
    <source>
        <dbReference type="EMBL" id="QGZ59464.1"/>
    </source>
</evidence>
<dbReference type="AlphaFoldDB" id="A0A7Z2GDQ1"/>
<dbReference type="KEGG" id="pacp:FAZ97_31205"/>
<organism evidence="1 2">
    <name type="scientific">Paraburkholderia acidiphila</name>
    <dbReference type="NCBI Taxonomy" id="2571747"/>
    <lineage>
        <taxon>Bacteria</taxon>
        <taxon>Pseudomonadati</taxon>
        <taxon>Pseudomonadota</taxon>
        <taxon>Betaproteobacteria</taxon>
        <taxon>Burkholderiales</taxon>
        <taxon>Burkholderiaceae</taxon>
        <taxon>Paraburkholderia</taxon>
    </lineage>
</organism>
<sequence>MSRIIVTIDRVTLHGLDPAERDALVAALRRELARVLADPASGLAHMPSGPFTLAVSRHAPVLRLGPLTREPGPAGARRLGARIARGIGDSVSKRGARTGKGGRS</sequence>
<keyword evidence="2" id="KW-1185">Reference proteome</keyword>
<gene>
    <name evidence="1" type="ORF">FAZ97_31205</name>
</gene>
<accession>A0A7Z2GDQ1</accession>
<dbReference type="Proteomes" id="UP000434209">
    <property type="component" value="Chromosome 4"/>
</dbReference>
<proteinExistence type="predicted"/>
<reference evidence="1 2" key="1">
    <citation type="submission" date="2019-12" db="EMBL/GenBank/DDBJ databases">
        <title>Paraburkholderia acidiphila 7Q-K02 sp. nov and Paraburkholderia acidisoli DHF22 sp. nov., two strains isolated from forest soil.</title>
        <authorList>
            <person name="Gao Z."/>
            <person name="Qiu L."/>
        </authorList>
    </citation>
    <scope>NUCLEOTIDE SEQUENCE [LARGE SCALE GENOMIC DNA]</scope>
    <source>
        <strain evidence="1 2">7Q-K02</strain>
    </source>
</reference>
<protein>
    <submittedName>
        <fullName evidence="1">Uncharacterized protein</fullName>
    </submittedName>
</protein>
<dbReference type="EMBL" id="CP046912">
    <property type="protein sequence ID" value="QGZ59464.1"/>
    <property type="molecule type" value="Genomic_DNA"/>
</dbReference>
<dbReference type="RefSeq" id="WP_158762646.1">
    <property type="nucleotide sequence ID" value="NZ_CP046912.1"/>
</dbReference>
<name>A0A7Z2GDQ1_9BURK</name>
<evidence type="ECO:0000313" key="2">
    <source>
        <dbReference type="Proteomes" id="UP000434209"/>
    </source>
</evidence>